<dbReference type="InterPro" id="IPR012763">
    <property type="entry name" value="DNA_pol_III_sug/sutau_N"/>
</dbReference>
<keyword evidence="14" id="KW-0378">Hydrolase</keyword>
<dbReference type="AlphaFoldDB" id="A0A7H1NTJ2"/>
<evidence type="ECO:0000313" key="14">
    <source>
        <dbReference type="EMBL" id="QNT79102.1"/>
    </source>
</evidence>
<evidence type="ECO:0000259" key="13">
    <source>
        <dbReference type="SMART" id="SM00382"/>
    </source>
</evidence>
<dbReference type="InterPro" id="IPR003593">
    <property type="entry name" value="AAA+_ATPase"/>
</dbReference>
<accession>A0A7H1NTJ2</accession>
<dbReference type="Pfam" id="PF12362">
    <property type="entry name" value="DUF3646"/>
    <property type="match status" value="1"/>
</dbReference>
<dbReference type="EC" id="2.7.7.7" evidence="11"/>
<evidence type="ECO:0000256" key="10">
    <source>
        <dbReference type="ARBA" id="ARBA00049244"/>
    </source>
</evidence>
<evidence type="ECO:0000256" key="6">
    <source>
        <dbReference type="ARBA" id="ARBA00022741"/>
    </source>
</evidence>
<dbReference type="FunFam" id="3.40.50.300:FF:000014">
    <property type="entry name" value="DNA polymerase III subunit gamma/tau"/>
    <property type="match status" value="1"/>
</dbReference>
<dbReference type="Pfam" id="PF13177">
    <property type="entry name" value="DNA_pol3_delta2"/>
    <property type="match status" value="1"/>
</dbReference>
<dbReference type="PANTHER" id="PTHR11669">
    <property type="entry name" value="REPLICATION FACTOR C / DNA POLYMERASE III GAMMA-TAU SUBUNIT"/>
    <property type="match status" value="1"/>
</dbReference>
<dbReference type="CDD" id="cd00009">
    <property type="entry name" value="AAA"/>
    <property type="match status" value="1"/>
</dbReference>
<feature type="region of interest" description="Disordered" evidence="12">
    <location>
        <begin position="478"/>
        <end position="518"/>
    </location>
</feature>
<dbReference type="KEGG" id="ebla:JGUZn3_18880"/>
<dbReference type="Gene3D" id="1.20.272.10">
    <property type="match status" value="1"/>
</dbReference>
<evidence type="ECO:0000256" key="12">
    <source>
        <dbReference type="SAM" id="MobiDB-lite"/>
    </source>
</evidence>
<dbReference type="GO" id="GO:0006261">
    <property type="term" value="P:DNA-templated DNA replication"/>
    <property type="evidence" value="ECO:0007669"/>
    <property type="project" value="TreeGrafter"/>
</dbReference>
<dbReference type="EMBL" id="CP060244">
    <property type="protein sequence ID" value="QNT79102.1"/>
    <property type="molecule type" value="Genomic_DNA"/>
</dbReference>
<dbReference type="InterPro" id="IPR022107">
    <property type="entry name" value="DNA_pol_III_gamma/tau_C"/>
</dbReference>
<comment type="subunit">
    <text evidence="11">DNA polymerase III contains a core (composed of alpha, epsilon and theta chains) that associates with a tau subunit. This core dimerizes to form the POLIII' complex. PolIII' associates with the gamma complex (composed of gamma, delta, delta', psi and chi chains) and with the beta chain to form the complete DNA polymerase III complex.</text>
</comment>
<comment type="similarity">
    <text evidence="1 11">Belongs to the DnaX/STICHEL family.</text>
</comment>
<keyword evidence="15" id="KW-1185">Reference proteome</keyword>
<feature type="compositionally biased region" description="Basic and acidic residues" evidence="12">
    <location>
        <begin position="449"/>
        <end position="458"/>
    </location>
</feature>
<protein>
    <recommendedName>
        <fullName evidence="11">DNA polymerase III subunit gamma/tau</fullName>
        <ecNumber evidence="11">2.7.7.7</ecNumber>
    </recommendedName>
</protein>
<dbReference type="GO" id="GO:0046872">
    <property type="term" value="F:metal ion binding"/>
    <property type="evidence" value="ECO:0007669"/>
    <property type="project" value="UniProtKB-KW"/>
</dbReference>
<dbReference type="InterPro" id="IPR045085">
    <property type="entry name" value="HLD_clamp_pol_III_gamma_tau"/>
</dbReference>
<dbReference type="InterPro" id="IPR022754">
    <property type="entry name" value="DNA_pol_III_gamma-3"/>
</dbReference>
<dbReference type="SUPFAM" id="SSF48019">
    <property type="entry name" value="post-AAA+ oligomerization domain-like"/>
    <property type="match status" value="1"/>
</dbReference>
<keyword evidence="4 11" id="KW-0235">DNA replication</keyword>
<evidence type="ECO:0000313" key="15">
    <source>
        <dbReference type="Proteomes" id="UP000516349"/>
    </source>
</evidence>
<dbReference type="InterPro" id="IPR050238">
    <property type="entry name" value="DNA_Rep/Repair_Clamp_Loader"/>
</dbReference>
<dbReference type="CDD" id="cd18137">
    <property type="entry name" value="HLD_clamp_pol_III_gamma_tau"/>
    <property type="match status" value="1"/>
</dbReference>
<evidence type="ECO:0000256" key="3">
    <source>
        <dbReference type="ARBA" id="ARBA00022695"/>
    </source>
</evidence>
<dbReference type="Gene3D" id="3.40.50.300">
    <property type="entry name" value="P-loop containing nucleotide triphosphate hydrolases"/>
    <property type="match status" value="1"/>
</dbReference>
<evidence type="ECO:0000256" key="2">
    <source>
        <dbReference type="ARBA" id="ARBA00022679"/>
    </source>
</evidence>
<keyword evidence="7" id="KW-0862">Zinc</keyword>
<feature type="region of interest" description="Disordered" evidence="12">
    <location>
        <begin position="410"/>
        <end position="466"/>
    </location>
</feature>
<keyword evidence="3 11" id="KW-0548">Nucleotidyltransferase</keyword>
<evidence type="ECO:0000256" key="5">
    <source>
        <dbReference type="ARBA" id="ARBA00022723"/>
    </source>
</evidence>
<dbReference type="Gene3D" id="1.10.8.60">
    <property type="match status" value="1"/>
</dbReference>
<evidence type="ECO:0000256" key="8">
    <source>
        <dbReference type="ARBA" id="ARBA00022840"/>
    </source>
</evidence>
<feature type="compositionally biased region" description="Basic and acidic residues" evidence="12">
    <location>
        <begin position="478"/>
        <end position="496"/>
    </location>
</feature>
<evidence type="ECO:0000256" key="11">
    <source>
        <dbReference type="RuleBase" id="RU364063"/>
    </source>
</evidence>
<evidence type="ECO:0000256" key="4">
    <source>
        <dbReference type="ARBA" id="ARBA00022705"/>
    </source>
</evidence>
<keyword evidence="14" id="KW-0347">Helicase</keyword>
<organism evidence="14 15">
    <name type="scientific">Entomobacter blattae</name>
    <dbReference type="NCBI Taxonomy" id="2762277"/>
    <lineage>
        <taxon>Bacteria</taxon>
        <taxon>Pseudomonadati</taxon>
        <taxon>Pseudomonadota</taxon>
        <taxon>Alphaproteobacteria</taxon>
        <taxon>Acetobacterales</taxon>
        <taxon>Acetobacteraceae</taxon>
        <taxon>Entomobacter</taxon>
    </lineage>
</organism>
<reference evidence="14 15" key="1">
    <citation type="submission" date="2020-08" db="EMBL/GenBank/DDBJ databases">
        <title>Complete genome sequence of Entomobacter blattae G55GP.</title>
        <authorList>
            <person name="Poehlein A."/>
            <person name="Guzman J."/>
            <person name="Daniel R."/>
            <person name="Vilcinskas A."/>
        </authorList>
    </citation>
    <scope>NUCLEOTIDE SEQUENCE [LARGE SCALE GENOMIC DNA]</scope>
    <source>
        <strain evidence="14 15">G55GP</strain>
    </source>
</reference>
<keyword evidence="6 11" id="KW-0547">Nucleotide-binding</keyword>
<dbReference type="Proteomes" id="UP000516349">
    <property type="component" value="Chromosome"/>
</dbReference>
<feature type="domain" description="AAA+ ATPase" evidence="13">
    <location>
        <begin position="49"/>
        <end position="196"/>
    </location>
</feature>
<dbReference type="Pfam" id="PF12169">
    <property type="entry name" value="DNA_pol3_gamma3"/>
    <property type="match status" value="1"/>
</dbReference>
<dbReference type="Pfam" id="PF22608">
    <property type="entry name" value="DNAX_ATPase_lid"/>
    <property type="match status" value="1"/>
</dbReference>
<dbReference type="NCBIfam" id="TIGR02397">
    <property type="entry name" value="dnaX_nterm"/>
    <property type="match status" value="1"/>
</dbReference>
<comment type="catalytic activity">
    <reaction evidence="10 11">
        <text>DNA(n) + a 2'-deoxyribonucleoside 5'-triphosphate = DNA(n+1) + diphosphate</text>
        <dbReference type="Rhea" id="RHEA:22508"/>
        <dbReference type="Rhea" id="RHEA-COMP:17339"/>
        <dbReference type="Rhea" id="RHEA-COMP:17340"/>
        <dbReference type="ChEBI" id="CHEBI:33019"/>
        <dbReference type="ChEBI" id="CHEBI:61560"/>
        <dbReference type="ChEBI" id="CHEBI:173112"/>
        <dbReference type="EC" id="2.7.7.7"/>
    </reaction>
</comment>
<gene>
    <name evidence="14" type="primary">ruvB_2</name>
    <name evidence="11" type="synonym">dnaX</name>
    <name evidence="14" type="ORF">JGUZn3_18880</name>
</gene>
<keyword evidence="9 11" id="KW-0239">DNA-directed DNA polymerase</keyword>
<dbReference type="PANTHER" id="PTHR11669:SF0">
    <property type="entry name" value="PROTEIN STICHEL-LIKE 2"/>
    <property type="match status" value="1"/>
</dbReference>
<name>A0A7H1NTJ2_9PROT</name>
<comment type="function">
    <text evidence="11">DNA polymerase III is a complex, multichain enzyme responsible for most of the replicative synthesis in bacteria. This DNA polymerase also exhibits 3' to 5' exonuclease activity.</text>
</comment>
<dbReference type="GO" id="GO:0003677">
    <property type="term" value="F:DNA binding"/>
    <property type="evidence" value="ECO:0007669"/>
    <property type="project" value="InterPro"/>
</dbReference>
<evidence type="ECO:0000256" key="7">
    <source>
        <dbReference type="ARBA" id="ARBA00022833"/>
    </source>
</evidence>
<keyword evidence="5" id="KW-0479">Metal-binding</keyword>
<dbReference type="SMART" id="SM00382">
    <property type="entry name" value="AAA"/>
    <property type="match status" value="1"/>
</dbReference>
<dbReference type="RefSeq" id="WP_203413294.1">
    <property type="nucleotide sequence ID" value="NZ_CP060244.1"/>
</dbReference>
<dbReference type="InterPro" id="IPR008921">
    <property type="entry name" value="DNA_pol3_clamp-load_cplx_C"/>
</dbReference>
<evidence type="ECO:0000256" key="9">
    <source>
        <dbReference type="ARBA" id="ARBA00022932"/>
    </source>
</evidence>
<dbReference type="NCBIfam" id="NF006585">
    <property type="entry name" value="PRK09111.1"/>
    <property type="match status" value="1"/>
</dbReference>
<dbReference type="GO" id="GO:0003887">
    <property type="term" value="F:DNA-directed DNA polymerase activity"/>
    <property type="evidence" value="ECO:0007669"/>
    <property type="project" value="UniProtKB-KW"/>
</dbReference>
<dbReference type="GO" id="GO:0016787">
    <property type="term" value="F:hydrolase activity"/>
    <property type="evidence" value="ECO:0007669"/>
    <property type="project" value="UniProtKB-KW"/>
</dbReference>
<dbReference type="SUPFAM" id="SSF52540">
    <property type="entry name" value="P-loop containing nucleoside triphosphate hydrolases"/>
    <property type="match status" value="1"/>
</dbReference>
<dbReference type="GO" id="GO:0005524">
    <property type="term" value="F:ATP binding"/>
    <property type="evidence" value="ECO:0007669"/>
    <property type="project" value="UniProtKB-KW"/>
</dbReference>
<dbReference type="GO" id="GO:0009360">
    <property type="term" value="C:DNA polymerase III complex"/>
    <property type="evidence" value="ECO:0007669"/>
    <property type="project" value="InterPro"/>
</dbReference>
<dbReference type="GO" id="GO:0004386">
    <property type="term" value="F:helicase activity"/>
    <property type="evidence" value="ECO:0007669"/>
    <property type="project" value="UniProtKB-KW"/>
</dbReference>
<evidence type="ECO:0000256" key="1">
    <source>
        <dbReference type="ARBA" id="ARBA00006360"/>
    </source>
</evidence>
<keyword evidence="2 11" id="KW-0808">Transferase</keyword>
<keyword evidence="8 11" id="KW-0067">ATP-binding</keyword>
<sequence>MSEQVEFSPSKNRHYQVLARKYRPKVFDDLIGQEVTVHILRNAFAMQRVAHAFMLTGVRGVGKTTSARILARALNCTGVDGQGGPTADPCGVCHNCKAILADRHPDVLEIDAASHTGVDDIREIIESSRFRPLQGRMKVFIIDEVHMLSRNAFNALLKTLEEPPAQVTFIFATTELRKVPLTILSRCQRFDLKRVSQERLIAHFASLAQQEGIGIEPDALAMIARAADGSVRDGLSLLDQAIAQGRVEENSSGHEGKIEGKTLVQAQSVSEMLGLVDQVLVFDILEAAFSGRPDQLLTLTEQAYRLGADFSVVLSDLLEVIHLISRLQALPVLKESAELSELERTRGGVLAEKLSVPVLARSWQVVLKGLAEVDLSPDRKAAAEMVLLRLCYLADLPSPAEVIEKMSLRPPSVSEDKTPPHHFASSVLSPADKASEKKNLAPSFTQDLQAKDIPKEETLSSELETLPTKDIQKIVLEQEEKVPDEGKTEEEKKEGPEPSQEMSEGEVPKPSSPPRSWRDVVALTKKKGVGRLHGHLRHDVRLVRLAPPVLEISLDASAPRDIPQKLREILNEETSLVWSVVVSTQQGEPTLAEQERAVEQQIRLEVEENPLVKEIMTVFPGAMIKTVTDHSLDSYGLPQQDEAEVIMDDLADPYIERDEGEEIDEEELFFEENTKTL</sequence>
<dbReference type="InterPro" id="IPR027417">
    <property type="entry name" value="P-loop_NTPase"/>
</dbReference>
<proteinExistence type="inferred from homology"/>